<reference evidence="2 3" key="1">
    <citation type="submission" date="2018-11" db="EMBL/GenBank/DDBJ databases">
        <authorList>
            <consortium name="Pathogen Informatics"/>
        </authorList>
    </citation>
    <scope>NUCLEOTIDE SEQUENCE [LARGE SCALE GENOMIC DNA]</scope>
</reference>
<feature type="region of interest" description="Disordered" evidence="1">
    <location>
        <begin position="1"/>
        <end position="28"/>
    </location>
</feature>
<protein>
    <submittedName>
        <fullName evidence="2">Uncharacterized protein</fullName>
    </submittedName>
</protein>
<gene>
    <name evidence="2" type="ORF">ASIM_LOCUS6486</name>
</gene>
<evidence type="ECO:0000313" key="3">
    <source>
        <dbReference type="Proteomes" id="UP000267096"/>
    </source>
</evidence>
<accession>A0A3P6PCH1</accession>
<keyword evidence="3" id="KW-1185">Reference proteome</keyword>
<feature type="compositionally biased region" description="Basic residues" evidence="1">
    <location>
        <begin position="10"/>
        <end position="28"/>
    </location>
</feature>
<dbReference type="EMBL" id="UYRR01014124">
    <property type="protein sequence ID" value="VDK27123.1"/>
    <property type="molecule type" value="Genomic_DNA"/>
</dbReference>
<sequence>MRQMFYSPGRGRRCGKRTKTRKRAKKRKWSNQQFNNFQVSNFTIIHSIDQPFATRCQVCLKIFNLVYFLKIYSHH</sequence>
<organism evidence="2 3">
    <name type="scientific">Anisakis simplex</name>
    <name type="common">Herring worm</name>
    <dbReference type="NCBI Taxonomy" id="6269"/>
    <lineage>
        <taxon>Eukaryota</taxon>
        <taxon>Metazoa</taxon>
        <taxon>Ecdysozoa</taxon>
        <taxon>Nematoda</taxon>
        <taxon>Chromadorea</taxon>
        <taxon>Rhabditida</taxon>
        <taxon>Spirurina</taxon>
        <taxon>Ascaridomorpha</taxon>
        <taxon>Ascaridoidea</taxon>
        <taxon>Anisakidae</taxon>
        <taxon>Anisakis</taxon>
        <taxon>Anisakis simplex complex</taxon>
    </lineage>
</organism>
<proteinExistence type="predicted"/>
<evidence type="ECO:0000256" key="1">
    <source>
        <dbReference type="SAM" id="MobiDB-lite"/>
    </source>
</evidence>
<evidence type="ECO:0000313" key="2">
    <source>
        <dbReference type="EMBL" id="VDK27123.1"/>
    </source>
</evidence>
<name>A0A3P6PCH1_ANISI</name>
<dbReference type="AlphaFoldDB" id="A0A3P6PCH1"/>
<dbReference type="Proteomes" id="UP000267096">
    <property type="component" value="Unassembled WGS sequence"/>
</dbReference>